<name>A0A0C3GM29_OIDMZ</name>
<accession>A0A0C3GM29</accession>
<dbReference type="InterPro" id="IPR005152">
    <property type="entry name" value="Lipase_secreted"/>
</dbReference>
<dbReference type="Pfam" id="PF03583">
    <property type="entry name" value="LIP"/>
    <property type="match status" value="1"/>
</dbReference>
<dbReference type="Proteomes" id="UP000054321">
    <property type="component" value="Unassembled WGS sequence"/>
</dbReference>
<dbReference type="InParanoid" id="A0A0C3GM29"/>
<evidence type="ECO:0000256" key="1">
    <source>
        <dbReference type="PIRNR" id="PIRNR029171"/>
    </source>
</evidence>
<dbReference type="GO" id="GO:0016042">
    <property type="term" value="P:lipid catabolic process"/>
    <property type="evidence" value="ECO:0007669"/>
    <property type="project" value="UniProtKB-UniRule"/>
</dbReference>
<proteinExistence type="inferred from homology"/>
<dbReference type="SUPFAM" id="SSF53474">
    <property type="entry name" value="alpha/beta-Hydrolases"/>
    <property type="match status" value="1"/>
</dbReference>
<keyword evidence="1" id="KW-0732">Signal</keyword>
<organism evidence="2 3">
    <name type="scientific">Oidiodendron maius (strain Zn)</name>
    <dbReference type="NCBI Taxonomy" id="913774"/>
    <lineage>
        <taxon>Eukaryota</taxon>
        <taxon>Fungi</taxon>
        <taxon>Dikarya</taxon>
        <taxon>Ascomycota</taxon>
        <taxon>Pezizomycotina</taxon>
        <taxon>Leotiomycetes</taxon>
        <taxon>Leotiomycetes incertae sedis</taxon>
        <taxon>Myxotrichaceae</taxon>
        <taxon>Oidiodendron</taxon>
    </lineage>
</organism>
<dbReference type="AlphaFoldDB" id="A0A0C3GM29"/>
<comment type="similarity">
    <text evidence="1">Belongs to the AB hydrolase superfamily. Lipase family.</text>
</comment>
<evidence type="ECO:0000313" key="3">
    <source>
        <dbReference type="Proteomes" id="UP000054321"/>
    </source>
</evidence>
<protein>
    <recommendedName>
        <fullName evidence="4">Serine aminopeptidase S33 domain-containing protein</fullName>
    </recommendedName>
</protein>
<dbReference type="OrthoDB" id="5382058at2759"/>
<dbReference type="PIRSF" id="PIRSF029171">
    <property type="entry name" value="Esterase_LipA"/>
    <property type="match status" value="1"/>
</dbReference>
<evidence type="ECO:0008006" key="4">
    <source>
        <dbReference type="Google" id="ProtNLM"/>
    </source>
</evidence>
<reference evidence="3" key="2">
    <citation type="submission" date="2015-01" db="EMBL/GenBank/DDBJ databases">
        <title>Evolutionary Origins and Diversification of the Mycorrhizal Mutualists.</title>
        <authorList>
            <consortium name="DOE Joint Genome Institute"/>
            <consortium name="Mycorrhizal Genomics Consortium"/>
            <person name="Kohler A."/>
            <person name="Kuo A."/>
            <person name="Nagy L.G."/>
            <person name="Floudas D."/>
            <person name="Copeland A."/>
            <person name="Barry K.W."/>
            <person name="Cichocki N."/>
            <person name="Veneault-Fourrey C."/>
            <person name="LaButti K."/>
            <person name="Lindquist E.A."/>
            <person name="Lipzen A."/>
            <person name="Lundell T."/>
            <person name="Morin E."/>
            <person name="Murat C."/>
            <person name="Riley R."/>
            <person name="Ohm R."/>
            <person name="Sun H."/>
            <person name="Tunlid A."/>
            <person name="Henrissat B."/>
            <person name="Grigoriev I.V."/>
            <person name="Hibbett D.S."/>
            <person name="Martin F."/>
        </authorList>
    </citation>
    <scope>NUCLEOTIDE SEQUENCE [LARGE SCALE GENOMIC DNA]</scope>
    <source>
        <strain evidence="3">Zn</strain>
    </source>
</reference>
<dbReference type="GO" id="GO:0004806">
    <property type="term" value="F:triacylglycerol lipase activity"/>
    <property type="evidence" value="ECO:0007669"/>
    <property type="project" value="UniProtKB-UniRule"/>
</dbReference>
<sequence>MMWGTLLTSFLLLSVGSANDACRIVPQGPEGDAFYQPPASLPQEDHGALIWYRPFTGTAAVSGGQNTLLLYTQEGINGNQVATSGYMVVPDGDAPEGGWPVITWAHGTTGIADQCAPTRDTDPSDSTTDEPLFEDWLSKGYAIVLTDYEGLGTPGIHPYLIGNSEGRAVLDIIRAARTYEPKLSNHVVISGHSQGGQAALFAAALAPSYTPELEIAGTIAFAPVSNLEIEIPILKNLAIDSLSGTVALILRGLSVANSSLDTSTLITPAAAALYPQTLTVCEKGLDANSSFGGLAGDQLLQPNADLSGIIIGLTDNDASYLKIQKPILVLQGEADTTVYPFTTTDLVNSLKGNGADITEKTYANTTHTGVIAAGGSDATNFLTQILPATQ</sequence>
<dbReference type="Gene3D" id="3.40.50.1820">
    <property type="entry name" value="alpha/beta hydrolase"/>
    <property type="match status" value="2"/>
</dbReference>
<gene>
    <name evidence="2" type="ORF">OIDMADRAFT_185106</name>
</gene>
<dbReference type="HOGENOM" id="CLU_029538_3_3_1"/>
<dbReference type="PANTHER" id="PTHR34853">
    <property type="match status" value="1"/>
</dbReference>
<keyword evidence="3" id="KW-1185">Reference proteome</keyword>
<dbReference type="PANTHER" id="PTHR34853:SF1">
    <property type="entry name" value="LIPASE 5"/>
    <property type="match status" value="1"/>
</dbReference>
<dbReference type="EMBL" id="KN832916">
    <property type="protein sequence ID" value="KIM92589.1"/>
    <property type="molecule type" value="Genomic_DNA"/>
</dbReference>
<reference evidence="2 3" key="1">
    <citation type="submission" date="2014-04" db="EMBL/GenBank/DDBJ databases">
        <authorList>
            <consortium name="DOE Joint Genome Institute"/>
            <person name="Kuo A."/>
            <person name="Martino E."/>
            <person name="Perotto S."/>
            <person name="Kohler A."/>
            <person name="Nagy L.G."/>
            <person name="Floudas D."/>
            <person name="Copeland A."/>
            <person name="Barry K.W."/>
            <person name="Cichocki N."/>
            <person name="Veneault-Fourrey C."/>
            <person name="LaButti K."/>
            <person name="Lindquist E.A."/>
            <person name="Lipzen A."/>
            <person name="Lundell T."/>
            <person name="Morin E."/>
            <person name="Murat C."/>
            <person name="Sun H."/>
            <person name="Tunlid A."/>
            <person name="Henrissat B."/>
            <person name="Grigoriev I.V."/>
            <person name="Hibbett D.S."/>
            <person name="Martin F."/>
            <person name="Nordberg H.P."/>
            <person name="Cantor M.N."/>
            <person name="Hua S.X."/>
        </authorList>
    </citation>
    <scope>NUCLEOTIDE SEQUENCE [LARGE SCALE GENOMIC DNA]</scope>
    <source>
        <strain evidence="2 3">Zn</strain>
    </source>
</reference>
<feature type="chain" id="PRO_5013436905" description="Serine aminopeptidase S33 domain-containing protein" evidence="1">
    <location>
        <begin position="19"/>
        <end position="390"/>
    </location>
</feature>
<evidence type="ECO:0000313" key="2">
    <source>
        <dbReference type="EMBL" id="KIM92589.1"/>
    </source>
</evidence>
<feature type="signal peptide" evidence="1">
    <location>
        <begin position="1"/>
        <end position="18"/>
    </location>
</feature>
<dbReference type="InterPro" id="IPR029058">
    <property type="entry name" value="AB_hydrolase_fold"/>
</dbReference>